<evidence type="ECO:0000313" key="5">
    <source>
        <dbReference type="Proteomes" id="UP001448614"/>
    </source>
</evidence>
<dbReference type="InterPro" id="IPR036291">
    <property type="entry name" value="NAD(P)-bd_dom_sf"/>
</dbReference>
<dbReference type="InterPro" id="IPR055170">
    <property type="entry name" value="GFO_IDH_MocA-like_dom"/>
</dbReference>
<dbReference type="Gene3D" id="3.30.360.10">
    <property type="entry name" value="Dihydrodipicolinate Reductase, domain 2"/>
    <property type="match status" value="1"/>
</dbReference>
<feature type="domain" description="GFO/IDH/MocA-like oxidoreductase" evidence="3">
    <location>
        <begin position="138"/>
        <end position="261"/>
    </location>
</feature>
<keyword evidence="5" id="KW-1185">Reference proteome</keyword>
<dbReference type="Proteomes" id="UP001448614">
    <property type="component" value="Unassembled WGS sequence"/>
</dbReference>
<dbReference type="Gene3D" id="3.40.50.720">
    <property type="entry name" value="NAD(P)-binding Rossmann-like Domain"/>
    <property type="match status" value="1"/>
</dbReference>
<dbReference type="SUPFAM" id="SSF55347">
    <property type="entry name" value="Glyceraldehyde-3-phosphate dehydrogenase-like, C-terminal domain"/>
    <property type="match status" value="1"/>
</dbReference>
<dbReference type="InterPro" id="IPR052515">
    <property type="entry name" value="Gfo/Idh/MocA_Oxidoreductase"/>
</dbReference>
<reference evidence="4 5" key="1">
    <citation type="journal article" date="2024" name="Appl. Microbiol. Biotechnol.">
        <title>Biosynthetic gene clusters with biotechnological applications in novel Antarctic isolates from Actinomycetota.</title>
        <authorList>
            <person name="Bruna P."/>
            <person name="Nunez-Montero K."/>
            <person name="Contreras M.J."/>
            <person name="Leal K."/>
            <person name="Garcia M."/>
            <person name="Abanto M."/>
            <person name="Barrientos L."/>
        </authorList>
    </citation>
    <scope>NUCLEOTIDE SEQUENCE [LARGE SCALE GENOMIC DNA]</scope>
    <source>
        <strain evidence="4 5">Se16.17</strain>
    </source>
</reference>
<dbReference type="PANTHER" id="PTHR43249:SF1">
    <property type="entry name" value="D-GLUCOSIDE 3-DEHYDROGENASE"/>
    <property type="match status" value="1"/>
</dbReference>
<dbReference type="InterPro" id="IPR000683">
    <property type="entry name" value="Gfo/Idh/MocA-like_OxRdtase_N"/>
</dbReference>
<protein>
    <submittedName>
        <fullName evidence="4">Gfo/Idh/MocA family oxidoreductase</fullName>
    </submittedName>
</protein>
<evidence type="ECO:0000259" key="2">
    <source>
        <dbReference type="Pfam" id="PF01408"/>
    </source>
</evidence>
<evidence type="ECO:0000256" key="1">
    <source>
        <dbReference type="ARBA" id="ARBA00023027"/>
    </source>
</evidence>
<dbReference type="SUPFAM" id="SSF51735">
    <property type="entry name" value="NAD(P)-binding Rossmann-fold domains"/>
    <property type="match status" value="1"/>
</dbReference>
<dbReference type="PANTHER" id="PTHR43249">
    <property type="entry name" value="UDP-N-ACETYL-2-AMINO-2-DEOXY-D-GLUCURONATE OXIDASE"/>
    <property type="match status" value="1"/>
</dbReference>
<comment type="caution">
    <text evidence="4">The sequence shown here is derived from an EMBL/GenBank/DDBJ whole genome shotgun (WGS) entry which is preliminary data.</text>
</comment>
<dbReference type="Pfam" id="PF22725">
    <property type="entry name" value="GFO_IDH_MocA_C3"/>
    <property type="match status" value="1"/>
</dbReference>
<dbReference type="RefSeq" id="WP_347782654.1">
    <property type="nucleotide sequence ID" value="NZ_JBBMFV010000004.1"/>
</dbReference>
<evidence type="ECO:0000313" key="4">
    <source>
        <dbReference type="EMBL" id="MEO3941789.1"/>
    </source>
</evidence>
<dbReference type="Pfam" id="PF01408">
    <property type="entry name" value="GFO_IDH_MocA"/>
    <property type="match status" value="1"/>
</dbReference>
<accession>A0ABV0GTL0</accession>
<dbReference type="EMBL" id="JBBMFV010000004">
    <property type="protein sequence ID" value="MEO3941789.1"/>
    <property type="molecule type" value="Genomic_DNA"/>
</dbReference>
<keyword evidence="1" id="KW-0520">NAD</keyword>
<sequence>MISPAPAPRIFRVGIAGCGAISRNHLEAFSALDNVRIVGVCDVDPDRASATAASWGVPHAVTSVDELLALDLDIVSVCTPHPTHEEVVLQAAAAGVNVLCEKPIATRLDSAERMVAACNEAGVQLGVLFQRRFWPASQKIRAAIDDGTLGKTVMAQCSVMLHRAPDYYNRDAWRGTWESDGGGVLMSQAVHQIDLLQWYLGDVAEVYGKVNTYRHGDYIEVEDSATAVITFTSGAMATLQASTAVSPNLGIQLRITGETGASASLTEFPEGSDGRLDLWAADGRIVVEPVHPEGVEPNVDLSIINGQLIPFHKLQVQDFVQALESGTEPAITGQDALKSLRILLAVYESSRTGGPVRFAPAHPAHAAIPSARPAISQLGSPVKVAG</sequence>
<name>A0ABV0GTL0_PAENI</name>
<organism evidence="4 5">
    <name type="scientific">Paenarthrobacter nicotinovorans</name>
    <name type="common">Arthrobacter nicotinovorans</name>
    <dbReference type="NCBI Taxonomy" id="29320"/>
    <lineage>
        <taxon>Bacteria</taxon>
        <taxon>Bacillati</taxon>
        <taxon>Actinomycetota</taxon>
        <taxon>Actinomycetes</taxon>
        <taxon>Micrococcales</taxon>
        <taxon>Micrococcaceae</taxon>
        <taxon>Paenarthrobacter</taxon>
    </lineage>
</organism>
<gene>
    <name evidence="4" type="ORF">V3C41_11980</name>
</gene>
<proteinExistence type="predicted"/>
<feature type="domain" description="Gfo/Idh/MocA-like oxidoreductase N-terminal" evidence="2">
    <location>
        <begin position="11"/>
        <end position="128"/>
    </location>
</feature>
<evidence type="ECO:0000259" key="3">
    <source>
        <dbReference type="Pfam" id="PF22725"/>
    </source>
</evidence>